<evidence type="ECO:0000256" key="3">
    <source>
        <dbReference type="SAM" id="MobiDB-lite"/>
    </source>
</evidence>
<feature type="domain" description="RSE1/DDB1/CPSF1 C-terminal" evidence="4">
    <location>
        <begin position="997"/>
        <end position="1101"/>
    </location>
</feature>
<evidence type="ECO:0000256" key="2">
    <source>
        <dbReference type="ARBA" id="ARBA00023242"/>
    </source>
</evidence>
<evidence type="ECO:0000259" key="4">
    <source>
        <dbReference type="Pfam" id="PF03178"/>
    </source>
</evidence>
<dbReference type="InterPro" id="IPR018846">
    <property type="entry name" value="Beta-prop_RSE1/DDB1/CPSF1_1st"/>
</dbReference>
<comment type="caution">
    <text evidence="7">The sequence shown here is derived from an EMBL/GenBank/DDBJ whole genome shotgun (WGS) entry which is preliminary data.</text>
</comment>
<name>A0AA38Q150_9AGAR</name>
<feature type="domain" description="RSE1/DDB1/CPSF1 second beta-propeller" evidence="6">
    <location>
        <begin position="556"/>
        <end position="947"/>
    </location>
</feature>
<sequence length="1436" mass="157148">MEEMRLTSDYHRNCLPYIIRLALSAMAPSTRILTTFHSSSSVISSVKCSLSSASSSSTDVEDQYQHLVIAKLNSIQVYSIRETGLELECSVEIRGKVRAIKRVPIANTTRSNLLVLLDHPDPEILILNYTETSERASGKLNIKHQVPLDERGSRPAEFCLDAIVHPSGRFAVVSCYTGKLKVVMVESGEVVNIQIPELNLLSFTFLPLVNEEEQHTHTYAVALLHLDYQEHIQLISRTLTISSDTGPELDSTTTIDIEYSSHFFSPTLISFKNVPTPDEGGVYLIPVPPADEDTDEGKGGLDEEKDVFLGGILVVGGSRILLYELNSQEVLNPNSKSKGKGKRKQDARVTHEKTTKKREPRATVDWPWSRVSAWTAIDESYTKILIGDTFGRLALLSLERVKEFGMVIIPLGEIPSPTSITYLSNQNMFIGSHFGDSQLVRINQVPSSSSSPTLPIPKSVLTTVSAERLNTLEDERGFLKKGRVVNTHGSFIQVVQTLVKNVAPIRDAVLVDLDGSGQRQIVTCSGGGNTGSVNVVRIGADFEELGNVMGLDDLNVIDIWPIRLSFESPMHSHLITSTILDTQVFSLTSSTQISLSPESSHDFIRNNQTLFVGNVVVKSTPSLSRSNPPNSSNSSYNISASLLVQVTPTTILLLQHDQIFDRWTALDRVQADSVGSRAKFVKANGNPSQVCVAQAGGWLSLYTVKRVEEEGREGLRLIKMIVRKLDMSEQKPLSSSLRLPNPPWFNTEISAVSCPLLDPTKLFTRIIAVSFWHTNQLKLYTFSSSSQSTSDYEFLCESSLGAIRAPVREIHMSFMTERHRLDDDESHLCVFAGLTSGEVVSFEMFLEEEEGEKIPKLKNTDVISLGETLPVSFTQFDSTTTTATDGSPQRVVLAVGSRAVVFFWEGTRLRMEPVMLKDVTSIKTFNTQGYPDSLILSTDSGLRIGRMKNLEKIHIRSTSLGYHIPRQIVYEPTQRVFGVGCLYTEPCRVGEEEKMVSSFRLIDSASLEVLAQAELQQDEQIMSLAVIDIPLSNDNHSLPRKHLFCIGTFFLNPSEIETTSGRILLFDAYQLESSPGLRSLRLVGEQDVKGCVYALVGIGGSVDGVEGGGGEGLVAAAINSSVSLYRITPLTTPTTGEPSTTDTTTTTTESPSYQLKSLMDWNHNYLVTSLSAYGDHLVVADQFSSVSLLRVGGDAGGGGRLMTVARDYSPLWPICVDAVDEKSFIGADKSLNLFSFSLSRGANNRPVLERDGFYHVGDLVTKFVRGTLTTPSITSGKPKFTPAHVFCTLSGQIGVIIDIENEDMVRVLSALELQLGQIQGENPNRNQKSMVIGGISHAKHRAPRLSGARSDADQAAYGILDGDLLERMLGYMNTEPGFAEEVHAASVSSLEGAGVGVGAGADVGAGAGGNNDESNSLIQYTMEELKKDLELLQSMH</sequence>
<feature type="region of interest" description="Disordered" evidence="3">
    <location>
        <begin position="333"/>
        <end position="361"/>
    </location>
</feature>
<dbReference type="Pfam" id="PF23726">
    <property type="entry name" value="Beta-prop_RSE1_2nd"/>
    <property type="match status" value="1"/>
</dbReference>
<dbReference type="InterPro" id="IPR058543">
    <property type="entry name" value="Beta-prop_RSE1/DDB1/CPSF1_2nd"/>
</dbReference>
<comment type="subcellular location">
    <subcellularLocation>
        <location evidence="1">Nucleus</location>
    </subcellularLocation>
</comment>
<dbReference type="PANTHER" id="PTHR10644">
    <property type="entry name" value="DNA REPAIR/RNA PROCESSING CPSF FAMILY"/>
    <property type="match status" value="1"/>
</dbReference>
<dbReference type="InterPro" id="IPR015943">
    <property type="entry name" value="WD40/YVTN_repeat-like_dom_sf"/>
</dbReference>
<evidence type="ECO:0000256" key="1">
    <source>
        <dbReference type="ARBA" id="ARBA00004123"/>
    </source>
</evidence>
<evidence type="ECO:0000313" key="8">
    <source>
        <dbReference type="Proteomes" id="UP001163850"/>
    </source>
</evidence>
<dbReference type="Proteomes" id="UP001163850">
    <property type="component" value="Unassembled WGS sequence"/>
</dbReference>
<feature type="domain" description="RSE1/DDB1/CPSF1 C-terminal" evidence="4">
    <location>
        <begin position="1161"/>
        <end position="1368"/>
    </location>
</feature>
<evidence type="ECO:0000259" key="5">
    <source>
        <dbReference type="Pfam" id="PF10433"/>
    </source>
</evidence>
<feature type="compositionally biased region" description="Basic and acidic residues" evidence="3">
    <location>
        <begin position="344"/>
        <end position="353"/>
    </location>
</feature>
<protein>
    <submittedName>
        <fullName evidence="7">CPSF A subunit region-domain-containing protein</fullName>
    </submittedName>
</protein>
<organism evidence="7 8">
    <name type="scientific">Lentinula detonsa</name>
    <dbReference type="NCBI Taxonomy" id="2804962"/>
    <lineage>
        <taxon>Eukaryota</taxon>
        <taxon>Fungi</taxon>
        <taxon>Dikarya</taxon>
        <taxon>Basidiomycota</taxon>
        <taxon>Agaricomycotina</taxon>
        <taxon>Agaricomycetes</taxon>
        <taxon>Agaricomycetidae</taxon>
        <taxon>Agaricales</taxon>
        <taxon>Marasmiineae</taxon>
        <taxon>Omphalotaceae</taxon>
        <taxon>Lentinula</taxon>
    </lineage>
</organism>
<dbReference type="GO" id="GO:0003676">
    <property type="term" value="F:nucleic acid binding"/>
    <property type="evidence" value="ECO:0007669"/>
    <property type="project" value="InterPro"/>
</dbReference>
<feature type="region of interest" description="Disordered" evidence="3">
    <location>
        <begin position="1129"/>
        <end position="1150"/>
    </location>
</feature>
<dbReference type="Gene3D" id="2.130.10.10">
    <property type="entry name" value="YVTN repeat-like/Quinoprotein amine dehydrogenase"/>
    <property type="match status" value="3"/>
</dbReference>
<gene>
    <name evidence="7" type="ORF">F5890DRAFT_1509708</name>
</gene>
<reference evidence="7" key="1">
    <citation type="submission" date="2022-08" db="EMBL/GenBank/DDBJ databases">
        <authorList>
            <consortium name="DOE Joint Genome Institute"/>
            <person name="Min B."/>
            <person name="Riley R."/>
            <person name="Sierra-Patev S."/>
            <person name="Naranjo-Ortiz M."/>
            <person name="Looney B."/>
            <person name="Konkel Z."/>
            <person name="Slot J.C."/>
            <person name="Sakamoto Y."/>
            <person name="Steenwyk J.L."/>
            <person name="Rokas A."/>
            <person name="Carro J."/>
            <person name="Camarero S."/>
            <person name="Ferreira P."/>
            <person name="Molpeceres G."/>
            <person name="Ruiz-Duenas F.J."/>
            <person name="Serrano A."/>
            <person name="Henrissat B."/>
            <person name="Drula E."/>
            <person name="Hughes K.W."/>
            <person name="Mata J.L."/>
            <person name="Ishikawa N.K."/>
            <person name="Vargas-Isla R."/>
            <person name="Ushijima S."/>
            <person name="Smith C.A."/>
            <person name="Ahrendt S."/>
            <person name="Andreopoulos W."/>
            <person name="He G."/>
            <person name="Labutti K."/>
            <person name="Lipzen A."/>
            <person name="Ng V."/>
            <person name="Sandor L."/>
            <person name="Barry K."/>
            <person name="Martinez A.T."/>
            <person name="Xiao Y."/>
            <person name="Gibbons J.G."/>
            <person name="Terashima K."/>
            <person name="Hibbett D.S."/>
            <person name="Grigoriev I.V."/>
        </authorList>
    </citation>
    <scope>NUCLEOTIDE SEQUENCE</scope>
    <source>
        <strain evidence="7">TFB7829</strain>
    </source>
</reference>
<feature type="domain" description="RSE1/DDB1/CPSF1 first beta-propeller" evidence="5">
    <location>
        <begin position="44"/>
        <end position="446"/>
    </location>
</feature>
<proteinExistence type="predicted"/>
<evidence type="ECO:0000313" key="7">
    <source>
        <dbReference type="EMBL" id="KAJ3985536.1"/>
    </source>
</evidence>
<evidence type="ECO:0000259" key="6">
    <source>
        <dbReference type="Pfam" id="PF23726"/>
    </source>
</evidence>
<accession>A0AA38Q150</accession>
<keyword evidence="2" id="KW-0539">Nucleus</keyword>
<dbReference type="EMBL" id="MU801960">
    <property type="protein sequence ID" value="KAJ3985536.1"/>
    <property type="molecule type" value="Genomic_DNA"/>
</dbReference>
<dbReference type="GO" id="GO:0005634">
    <property type="term" value="C:nucleus"/>
    <property type="evidence" value="ECO:0007669"/>
    <property type="project" value="UniProtKB-SubCell"/>
</dbReference>
<dbReference type="InterPro" id="IPR004871">
    <property type="entry name" value="RSE1/DDB1/CPSF1_C"/>
</dbReference>
<dbReference type="Pfam" id="PF10433">
    <property type="entry name" value="Beta-prop_RSE1_1st"/>
    <property type="match status" value="1"/>
</dbReference>
<dbReference type="Pfam" id="PF03178">
    <property type="entry name" value="CPSF_A"/>
    <property type="match status" value="2"/>
</dbReference>
<dbReference type="InterPro" id="IPR050358">
    <property type="entry name" value="RSE1/DDB1/CFT1"/>
</dbReference>